<feature type="domain" description="FMN-binding" evidence="3">
    <location>
        <begin position="815"/>
        <end position="901"/>
    </location>
</feature>
<evidence type="ECO:0000313" key="4">
    <source>
        <dbReference type="EMBL" id="EHI55019.1"/>
    </source>
</evidence>
<dbReference type="STRING" id="679200.HMPREF9333_01866"/>
<dbReference type="EMBL" id="ACZL01000031">
    <property type="protein sequence ID" value="EHI55019.1"/>
    <property type="molecule type" value="Genomic_DNA"/>
</dbReference>
<evidence type="ECO:0000256" key="2">
    <source>
        <dbReference type="SAM" id="SignalP"/>
    </source>
</evidence>
<feature type="compositionally biased region" description="Polar residues" evidence="1">
    <location>
        <begin position="2212"/>
        <end position="2236"/>
    </location>
</feature>
<feature type="signal peptide" evidence="2">
    <location>
        <begin position="1"/>
        <end position="30"/>
    </location>
</feature>
<reference evidence="4 5" key="1">
    <citation type="submission" date="2011-08" db="EMBL/GenBank/DDBJ databases">
        <title>The Genome Sequence of Johnsonella ignava ATCC 51276.</title>
        <authorList>
            <consortium name="The Broad Institute Genome Sequencing Platform"/>
            <person name="Earl A."/>
            <person name="Ward D."/>
            <person name="Feldgarden M."/>
            <person name="Gevers D."/>
            <person name="Izard J."/>
            <person name="Blanton J.M."/>
            <person name="Baranova O.V."/>
            <person name="Dewhirst F.E."/>
            <person name="Young S.K."/>
            <person name="Zeng Q."/>
            <person name="Gargeya S."/>
            <person name="Fitzgerald M."/>
            <person name="Haas B."/>
            <person name="Abouelleil A."/>
            <person name="Alvarado L."/>
            <person name="Arachchi H.M."/>
            <person name="Berlin A."/>
            <person name="Brown A."/>
            <person name="Chapman S.B."/>
            <person name="Chen Z."/>
            <person name="Dunbar C."/>
            <person name="Freedman E."/>
            <person name="Gearin G."/>
            <person name="Gellesch M."/>
            <person name="Goldberg J."/>
            <person name="Griggs A."/>
            <person name="Gujja S."/>
            <person name="Heiman D."/>
            <person name="Howarth C."/>
            <person name="Larson L."/>
            <person name="Lui A."/>
            <person name="MacDonald P.J.P."/>
            <person name="Montmayeur A."/>
            <person name="Murphy C."/>
            <person name="Neiman D."/>
            <person name="Pearson M."/>
            <person name="Priest M."/>
            <person name="Roberts A."/>
            <person name="Saif S."/>
            <person name="Shea T."/>
            <person name="Shenoy N."/>
            <person name="Sisk P."/>
            <person name="Stolte C."/>
            <person name="Sykes S."/>
            <person name="Wortman J."/>
            <person name="Nusbaum C."/>
            <person name="Birren B."/>
        </authorList>
    </citation>
    <scope>NUCLEOTIDE SEQUENCE [LARGE SCALE GENOMIC DNA]</scope>
    <source>
        <strain evidence="4 5">ATCC 51276</strain>
    </source>
</reference>
<dbReference type="Gene3D" id="3.90.1010.20">
    <property type="match status" value="4"/>
</dbReference>
<dbReference type="eggNOG" id="COG3087">
    <property type="taxonomic scope" value="Bacteria"/>
</dbReference>
<feature type="compositionally biased region" description="Basic and acidic residues" evidence="1">
    <location>
        <begin position="233"/>
        <end position="242"/>
    </location>
</feature>
<dbReference type="SUPFAM" id="SSF69360">
    <property type="entry name" value="Cell wall binding repeat"/>
    <property type="match status" value="1"/>
</dbReference>
<dbReference type="PATRIC" id="fig|679200.3.peg.1972"/>
<protein>
    <recommendedName>
        <fullName evidence="3">FMN-binding domain-containing protein</fullName>
    </recommendedName>
</protein>
<dbReference type="eggNOG" id="COG5263">
    <property type="taxonomic scope" value="Bacteria"/>
</dbReference>
<dbReference type="InterPro" id="IPR007329">
    <property type="entry name" value="FMN-bd"/>
</dbReference>
<proteinExistence type="predicted"/>
<evidence type="ECO:0000259" key="3">
    <source>
        <dbReference type="SMART" id="SM00900"/>
    </source>
</evidence>
<feature type="compositionally biased region" description="Polar residues" evidence="1">
    <location>
        <begin position="186"/>
        <end position="204"/>
    </location>
</feature>
<feature type="compositionally biased region" description="Gly residues" evidence="1">
    <location>
        <begin position="207"/>
        <end position="227"/>
    </location>
</feature>
<feature type="domain" description="FMN-binding" evidence="3">
    <location>
        <begin position="1417"/>
        <end position="1496"/>
    </location>
</feature>
<feature type="compositionally biased region" description="Basic and acidic residues" evidence="1">
    <location>
        <begin position="2237"/>
        <end position="2274"/>
    </location>
</feature>
<evidence type="ECO:0000256" key="1">
    <source>
        <dbReference type="SAM" id="MobiDB-lite"/>
    </source>
</evidence>
<feature type="compositionally biased region" description="Basic and acidic residues" evidence="1">
    <location>
        <begin position="2200"/>
        <end position="2211"/>
    </location>
</feature>
<comment type="caution">
    <text evidence="4">The sequence shown here is derived from an EMBL/GenBank/DDBJ whole genome shotgun (WGS) entry which is preliminary data.</text>
</comment>
<feature type="compositionally biased region" description="Polar residues" evidence="1">
    <location>
        <begin position="244"/>
        <end position="256"/>
    </location>
</feature>
<gene>
    <name evidence="4" type="ORF">HMPREF9333_01866</name>
</gene>
<dbReference type="GO" id="GO:0010181">
    <property type="term" value="F:FMN binding"/>
    <property type="evidence" value="ECO:0007669"/>
    <property type="project" value="InterPro"/>
</dbReference>
<feature type="compositionally biased region" description="Basic and acidic residues" evidence="1">
    <location>
        <begin position="2163"/>
        <end position="2186"/>
    </location>
</feature>
<feature type="compositionally biased region" description="Basic and acidic residues" evidence="1">
    <location>
        <begin position="280"/>
        <end position="297"/>
    </location>
</feature>
<dbReference type="Pfam" id="PF04205">
    <property type="entry name" value="FMN_bind"/>
    <property type="match status" value="2"/>
</dbReference>
<feature type="region of interest" description="Disordered" evidence="1">
    <location>
        <begin position="2163"/>
        <end position="2274"/>
    </location>
</feature>
<dbReference type="HOGENOM" id="CLU_230419_0_0_9"/>
<evidence type="ECO:0000313" key="5">
    <source>
        <dbReference type="Proteomes" id="UP000003011"/>
    </source>
</evidence>
<dbReference type="SMART" id="SM00900">
    <property type="entry name" value="FMN_bind"/>
    <property type="match status" value="3"/>
</dbReference>
<organism evidence="4 5">
    <name type="scientific">Johnsonella ignava ATCC 51276</name>
    <dbReference type="NCBI Taxonomy" id="679200"/>
    <lineage>
        <taxon>Bacteria</taxon>
        <taxon>Bacillati</taxon>
        <taxon>Bacillota</taxon>
        <taxon>Clostridia</taxon>
        <taxon>Lachnospirales</taxon>
        <taxon>Lachnospiraceae</taxon>
        <taxon>Johnsonella</taxon>
    </lineage>
</organism>
<dbReference type="Gene3D" id="2.10.270.10">
    <property type="entry name" value="Cholin Binding"/>
    <property type="match status" value="1"/>
</dbReference>
<feature type="region of interest" description="Disordered" evidence="1">
    <location>
        <begin position="183"/>
        <end position="298"/>
    </location>
</feature>
<dbReference type="GO" id="GO:0016020">
    <property type="term" value="C:membrane"/>
    <property type="evidence" value="ECO:0007669"/>
    <property type="project" value="InterPro"/>
</dbReference>
<name>G5GJX6_9FIRM</name>
<dbReference type="Gene3D" id="2.60.40.3630">
    <property type="match status" value="1"/>
</dbReference>
<feature type="chain" id="PRO_5005680689" description="FMN-binding domain-containing protein" evidence="2">
    <location>
        <begin position="31"/>
        <end position="2274"/>
    </location>
</feature>
<feature type="domain" description="FMN-binding" evidence="3">
    <location>
        <begin position="1968"/>
        <end position="2051"/>
    </location>
</feature>
<keyword evidence="5" id="KW-1185">Reference proteome</keyword>
<keyword evidence="2" id="KW-0732">Signal</keyword>
<accession>G5GJX6</accession>
<dbReference type="OrthoDB" id="2065172at2"/>
<sequence>MKKMTSKKFLFLFAVLAAGFSVSHAFTAKAASSDITKGKWELKDGEWKFYDEGHNLKTGWINTASGWYYLDPSNGNMLTKWQKINGIYYYFDMPQEGTAGRMHTSWYEAPDGKWYFFDNVDSDASQGSMLIGWQWVDGYCYYFETKPGKDYGSMYADKTTPDGFKTNSEGRWVDDEGKVQYVQGKGFSTQKTADNKGKTNTSITRSGGSGGGSGSRGGSGGSGGGGRNPKPSEPNKPEDPQKPSEPNNPNNPQKPSEPNKPDNPQKPSEPNKPDNPQKPSEPKKPDEPKKPEVEKQLADGTWYGTATWSRYIIQDAPNIVKVVIKDGKIENAVSERYTDDKEPKHFMQCRDKLLEKLKGSDSTVDILKQIEARKGFYDSISGATETVKGHISAVDNALKRSNKFATDKKEQNIDYMEFVTKPDAVAKGDTLDLTKSVLKLHLKNGEIKEVGFNDFEKYDIKTEPQNGTPLSKTDKKLKVRFINEASVIDIPVEIVLNQKILTKKYPTHIIVNYENGSDYKIDLDKNEWRYKIEAKGNIKGMSIYDNDKKLTDGAYDSHTGRWNFSLKDVPHDGFDIWGFNDYAVVIDTKNDNSGIASFKLLTENVKQSYYIGDNLNIDNLIIDAVTKNGNKLHLNGWEECKKAGFTSTPENNYKLTESDKGDKIIKISYNKDNANLEKTFSVKVEDSEVKAPAKIELYDKNTKIKELDIDAEKLKQGQGKLILRDVEISEKYKNWNKDTFTIKAFNKAGNPIKANVNKGGIILKIEFPDYVNEYGTSYVWITFKFIKDAPTPPEQSKLADGTWYGTGTWSRYYKSKGPDIVKVVVENGKIKDSESVVYTDDPENEFQRGKDILKFVKGLDSTESISKQLTEKKGDAYDAVSKATETAKGHLSAVDNALERSKKYKSDNKEQKIDYIEFETRPNPQATGSTLDLSMTVLKLHLKNEGEKKIGYDKFGEYGITTDPAHGSKLPPVGSDVLVHFKNADSLIDMPSNVQAQKKNIYRYPTKIIVRLEDGTEKSIEVNKNDFRYKFSNPNSAKIKGMDIYDKDEKLKEAQYIEFTKEWEFNLKDVNVGAGYTSWRYETYLVSVETPQENSPITGFTLDDNKVKRSYKVGESLDISELLIKAETQDGKGKNFHLWSDAQKAGFKSNPENGYKFTSKDSGKKNIDISLEINGKTVTKSFEVEVGSANPKAVRRIEIYTKLYKLIKKIEIEEGAFEANDGKLTFYNVEIPEEYKNWDESTFNIWAYADNNAHLKVEVDKRSNTICRIKFPEYKSSDGSDGYVMLGFKFVKSGESISQVPAKVELFDKGTKLADINISKTDFENSKAHLIVNDVVIPETYKGNWNKDTFTVKVYNEKNESLNATLVKSDDILGINLPDYNSPQFGKGYIGLKFKYEEKGNEEYKVGVGEAEVKRFRYKAKVKVKYNASTGEIISVEDNATVPGTGNKRFWNKAVAMFAKMPGKTIDTVDTVDVISGATLSSNAIKEAVKLALPKPQKPDETNMDVLDLLVDGKTYTYYYKKYNPLEPNEKLIVKGKDVTEQSKMIKQPSYSQVRYYVEDDQKLSGNLYGIADLPYAYFYHAELASNNGPGSSEGDPNIEIEHGIIGSYKQWAGYDVVSSATSANYGKLGAASYSEQSNGGYKINGVKTPVQIDAQLYVKVKILAAVNAKYGNQFIPMVTSMTGIDNATGEKRTVTSTEPAVYKKFYYDGTLSALEYSDNASELHVDASALDISVTDQSSYGDYQINIKNLPSEIDATRNVLGVIFCTDYQDYPAKRYGLSHLDNIWTDAGQLAFSVSQKNYGSENAHRRFATLAGHRITKLTYLLSDNKKVVIENINLYLGRRLSSGQEAKIVKQTGFEDGKGAEVTFDLSNLPYRGYEVKSLKFGIGEEARELVKDTDYTFDSDSYKLSIMATASTGEGKYTVIFGDTSKKDAYVSSACEFELKKGEGPTPEPETKTLSGEADVEGYNYTAKVNVTYNTKTGEIVSVEDDGTEATGMNYTFWTDALKMLPKFTGKKKADLDGLKADTISGATISSKAIIEAVKNALSRSKIKAIDASDINLEYEDTDAQLNTEAKAILPTHVVAVYADGNTEKIELEETNGVYSVKIGENVIDMALYSGDEKLADGIYSVDKEAWEFNVNAGGLFPTAGNIIIEVNIDKSKQPKKSENKNDSDKAENTADERGTGKAAENSVPVQTDSEDKVIQEKDTKNNTVVKNILNPDTENKGVNSESGLQSEDKKVNTDDGSKSDSEIGSEKKTQTVDEVKELESAKE</sequence>
<dbReference type="Proteomes" id="UP000003011">
    <property type="component" value="Unassembled WGS sequence"/>
</dbReference>